<reference evidence="8 9" key="1">
    <citation type="submission" date="2016-11" db="EMBL/GenBank/DDBJ databases">
        <authorList>
            <person name="Jaros S."/>
            <person name="Januszkiewicz K."/>
            <person name="Wedrychowicz H."/>
        </authorList>
    </citation>
    <scope>NUCLEOTIDE SEQUENCE [LARGE SCALE GENOMIC DNA]</scope>
    <source>
        <strain evidence="8 9">DSM 21758</strain>
    </source>
</reference>
<evidence type="ECO:0000256" key="3">
    <source>
        <dbReference type="ARBA" id="ARBA00022989"/>
    </source>
</evidence>
<feature type="transmembrane region" description="Helical" evidence="5">
    <location>
        <begin position="142"/>
        <end position="164"/>
    </location>
</feature>
<feature type="domain" description="VanZ-like" evidence="6">
    <location>
        <begin position="47"/>
        <end position="191"/>
    </location>
</feature>
<organism evidence="8 9">
    <name type="scientific">Clostridium cavendishii DSM 21758</name>
    <dbReference type="NCBI Taxonomy" id="1121302"/>
    <lineage>
        <taxon>Bacteria</taxon>
        <taxon>Bacillati</taxon>
        <taxon>Bacillota</taxon>
        <taxon>Clostridia</taxon>
        <taxon>Eubacteriales</taxon>
        <taxon>Clostridiaceae</taxon>
        <taxon>Clostridium</taxon>
    </lineage>
</organism>
<dbReference type="STRING" id="1121302.SAMN02745163_00348"/>
<dbReference type="Proteomes" id="UP000184310">
    <property type="component" value="Unassembled WGS sequence"/>
</dbReference>
<evidence type="ECO:0000256" key="5">
    <source>
        <dbReference type="SAM" id="Phobius"/>
    </source>
</evidence>
<feature type="transmembrane region" description="Helical" evidence="5">
    <location>
        <begin position="12"/>
        <end position="30"/>
    </location>
</feature>
<evidence type="ECO:0000256" key="4">
    <source>
        <dbReference type="ARBA" id="ARBA00023136"/>
    </source>
</evidence>
<dbReference type="AlphaFoldDB" id="A0A1M6BG43"/>
<feature type="domain" description="RDD" evidence="7">
    <location>
        <begin position="214"/>
        <end position="366"/>
    </location>
</feature>
<sequence>MNYLYPIKMAIYTFPIVAFLISLPFLIYQYRRYGYFNKFRAFIIYSFILFLMCAYFLIILPLPKTRDVLSMQRPGTQYTQFKPFNFISDIARETKVNFDNPKTYLRMLKERAFYQALFNFFLLMPLGVYLRYHFKRNFKQTTIIVFFTSLFFEVTQITALYGYYNAPYRVFDVDDLILNTAGGILGYFIAQNITRKLPHSEDIDKKFNAEIATVSVIRRVIAFFIDSFIIELMIIIPSILLRSKFSGIKINIANTFITIIFWYIYFVMISKKKDGSTIGKRFVKIKLKREDNILTKKMLIIRYFILYMLVYGIKGGIDLISELAYSYGYINIDFILDLIGIVYIIGLTIYFVSVTLGKEKLFIHEKISRIKNVVSL</sequence>
<dbReference type="InterPro" id="IPR021192">
    <property type="entry name" value="UCP031578_Vanz/RDD"/>
</dbReference>
<feature type="transmembrane region" description="Helical" evidence="5">
    <location>
        <begin position="112"/>
        <end position="130"/>
    </location>
</feature>
<feature type="transmembrane region" description="Helical" evidence="5">
    <location>
        <begin position="252"/>
        <end position="270"/>
    </location>
</feature>
<dbReference type="InterPro" id="IPR010432">
    <property type="entry name" value="RDD"/>
</dbReference>
<dbReference type="Pfam" id="PF04892">
    <property type="entry name" value="VanZ"/>
    <property type="match status" value="1"/>
</dbReference>
<evidence type="ECO:0000259" key="6">
    <source>
        <dbReference type="Pfam" id="PF04892"/>
    </source>
</evidence>
<keyword evidence="9" id="KW-1185">Reference proteome</keyword>
<evidence type="ECO:0000313" key="9">
    <source>
        <dbReference type="Proteomes" id="UP000184310"/>
    </source>
</evidence>
<evidence type="ECO:0000313" key="8">
    <source>
        <dbReference type="EMBL" id="SHI47691.1"/>
    </source>
</evidence>
<dbReference type="InterPro" id="IPR006976">
    <property type="entry name" value="VanZ-like"/>
</dbReference>
<feature type="transmembrane region" description="Helical" evidence="5">
    <location>
        <begin position="176"/>
        <end position="195"/>
    </location>
</feature>
<feature type="transmembrane region" description="Helical" evidence="5">
    <location>
        <begin position="42"/>
        <end position="62"/>
    </location>
</feature>
<comment type="subcellular location">
    <subcellularLocation>
        <location evidence="1">Membrane</location>
        <topology evidence="1">Multi-pass membrane protein</topology>
    </subcellularLocation>
</comment>
<evidence type="ECO:0000256" key="1">
    <source>
        <dbReference type="ARBA" id="ARBA00004141"/>
    </source>
</evidence>
<dbReference type="Pfam" id="PF06271">
    <property type="entry name" value="RDD"/>
    <property type="match status" value="1"/>
</dbReference>
<dbReference type="InterPro" id="IPR053150">
    <property type="entry name" value="Teicoplanin_resist-assoc"/>
</dbReference>
<keyword evidence="4 5" id="KW-0472">Membrane</keyword>
<dbReference type="PANTHER" id="PTHR36834">
    <property type="entry name" value="MEMBRANE PROTEIN-RELATED"/>
    <property type="match status" value="1"/>
</dbReference>
<dbReference type="RefSeq" id="WP_072984658.1">
    <property type="nucleotide sequence ID" value="NZ_FQZB01000003.1"/>
</dbReference>
<dbReference type="EMBL" id="FQZB01000003">
    <property type="protein sequence ID" value="SHI47691.1"/>
    <property type="molecule type" value="Genomic_DNA"/>
</dbReference>
<feature type="transmembrane region" description="Helical" evidence="5">
    <location>
        <begin position="299"/>
        <end position="317"/>
    </location>
</feature>
<feature type="transmembrane region" description="Helical" evidence="5">
    <location>
        <begin position="216"/>
        <end position="240"/>
    </location>
</feature>
<evidence type="ECO:0000256" key="2">
    <source>
        <dbReference type="ARBA" id="ARBA00022692"/>
    </source>
</evidence>
<keyword evidence="3 5" id="KW-1133">Transmembrane helix</keyword>
<dbReference type="PANTHER" id="PTHR36834:SF1">
    <property type="entry name" value="INTEGRAL MEMBRANE PROTEIN"/>
    <property type="match status" value="1"/>
</dbReference>
<dbReference type="GO" id="GO:0016020">
    <property type="term" value="C:membrane"/>
    <property type="evidence" value="ECO:0007669"/>
    <property type="project" value="UniProtKB-SubCell"/>
</dbReference>
<keyword evidence="2 5" id="KW-0812">Transmembrane</keyword>
<dbReference type="PIRSF" id="PIRSF031578">
    <property type="entry name" value="Uncharacterised_Vanz_RDD-cont"/>
    <property type="match status" value="1"/>
</dbReference>
<protein>
    <submittedName>
        <fullName evidence="8">Glycopeptide antibiotics resistance protein</fullName>
    </submittedName>
</protein>
<feature type="transmembrane region" description="Helical" evidence="5">
    <location>
        <begin position="329"/>
        <end position="352"/>
    </location>
</feature>
<dbReference type="OrthoDB" id="9805025at2"/>
<evidence type="ECO:0000259" key="7">
    <source>
        <dbReference type="Pfam" id="PF06271"/>
    </source>
</evidence>
<proteinExistence type="predicted"/>
<gene>
    <name evidence="8" type="ORF">SAMN02745163_00348</name>
</gene>
<name>A0A1M6BG43_9CLOT</name>
<accession>A0A1M6BG43</accession>